<keyword evidence="4" id="KW-1185">Reference proteome</keyword>
<evidence type="ECO:0000313" key="4">
    <source>
        <dbReference type="Proteomes" id="UP000058305"/>
    </source>
</evidence>
<dbReference type="Pfam" id="PF03551">
    <property type="entry name" value="PadR"/>
    <property type="match status" value="1"/>
</dbReference>
<feature type="region of interest" description="Disordered" evidence="1">
    <location>
        <begin position="193"/>
        <end position="214"/>
    </location>
</feature>
<dbReference type="SUPFAM" id="SSF46785">
    <property type="entry name" value="Winged helix' DNA-binding domain"/>
    <property type="match status" value="1"/>
</dbReference>
<proteinExistence type="predicted"/>
<dbReference type="PANTHER" id="PTHR43252:SF2">
    <property type="entry name" value="TRANSCRIPTION REGULATOR, PADR-LIKE FAMILY"/>
    <property type="match status" value="1"/>
</dbReference>
<accession>A0A0Y0PCA4</accession>
<dbReference type="AlphaFoldDB" id="A0A0Y0PCA4"/>
<dbReference type="InterPro" id="IPR036390">
    <property type="entry name" value="WH_DNA-bd_sf"/>
</dbReference>
<dbReference type="KEGG" id="mvd:AWU67_16650"/>
<reference evidence="3 4" key="1">
    <citation type="journal article" date="2016" name="J. Biotechnol.">
        <title>First complete genome sequence of a species in the genus Microterricola, an extremophilic cold active enzyme producing bacterial strain ERGS5:02 isolated from Sikkim Himalaya.</title>
        <authorList>
            <person name="Himanshu"/>
            <person name="Swarnkar M.K."/>
            <person name="Singh D."/>
            <person name="Kumar R."/>
        </authorList>
    </citation>
    <scope>NUCLEOTIDE SEQUENCE [LARGE SCALE GENOMIC DNA]</scope>
    <source>
        <strain evidence="3 4">ERGS5:02</strain>
    </source>
</reference>
<reference evidence="4" key="2">
    <citation type="submission" date="2016-01" db="EMBL/GenBank/DDBJ databases">
        <title>First complete genome sequence of a species in the genus Microterricola, an extremophilic cold active enzyme producing strain ERGS5:02 isolated from Sikkim Himalaya.</title>
        <authorList>
            <person name="Kumar R."/>
            <person name="Singh D."/>
            <person name="Swarnkar M.K."/>
        </authorList>
    </citation>
    <scope>NUCLEOTIDE SEQUENCE [LARGE SCALE GENOMIC DNA]</scope>
    <source>
        <strain evidence="4">ERGS5:02</strain>
    </source>
</reference>
<dbReference type="Proteomes" id="UP000058305">
    <property type="component" value="Chromosome"/>
</dbReference>
<dbReference type="Gene3D" id="1.10.10.10">
    <property type="entry name" value="Winged helix-like DNA-binding domain superfamily/Winged helix DNA-binding domain"/>
    <property type="match status" value="1"/>
</dbReference>
<sequence>MTRLTALAVSTLALLAEREMHPYELYQLMLQRREDRVIKVSAGSLYRAVERLASDGLIAASGIERHGHRPERTVYAITDAGRQALRESLAEMLGTHVNEYPEFPVAIREVRNLPAPAVAQLLRDRLAAVSESIQLTDAALDRVAAKGLARHFVLDVHYARAMLEAESRWIAQTIDELDAGTLTWPADVSAAPAAPTDPAAVAGAPAAAASATPE</sequence>
<dbReference type="PANTHER" id="PTHR43252">
    <property type="entry name" value="TRANSCRIPTIONAL REGULATOR YQJI"/>
    <property type="match status" value="1"/>
</dbReference>
<feature type="domain" description="Transcription regulator PadR N-terminal" evidence="2">
    <location>
        <begin position="12"/>
        <end position="87"/>
    </location>
</feature>
<name>A0A0Y0PCA4_9MICO</name>
<dbReference type="RefSeq" id="WP_067231711.1">
    <property type="nucleotide sequence ID" value="NZ_CP014145.1"/>
</dbReference>
<evidence type="ECO:0000256" key="1">
    <source>
        <dbReference type="SAM" id="MobiDB-lite"/>
    </source>
</evidence>
<evidence type="ECO:0000313" key="3">
    <source>
        <dbReference type="EMBL" id="AMB60217.1"/>
    </source>
</evidence>
<gene>
    <name evidence="3" type="ORF">AWU67_16650</name>
</gene>
<evidence type="ECO:0000259" key="2">
    <source>
        <dbReference type="Pfam" id="PF03551"/>
    </source>
</evidence>
<dbReference type="InterPro" id="IPR036388">
    <property type="entry name" value="WH-like_DNA-bd_sf"/>
</dbReference>
<dbReference type="OrthoDB" id="8443918at2"/>
<dbReference type="EMBL" id="CP014145">
    <property type="protein sequence ID" value="AMB60217.1"/>
    <property type="molecule type" value="Genomic_DNA"/>
</dbReference>
<protein>
    <recommendedName>
        <fullName evidence="2">Transcription regulator PadR N-terminal domain-containing protein</fullName>
    </recommendedName>
</protein>
<dbReference type="InterPro" id="IPR005149">
    <property type="entry name" value="Tscrpt_reg_PadR_N"/>
</dbReference>
<organism evidence="3 4">
    <name type="scientific">Microterricola viridarii</name>
    <dbReference type="NCBI Taxonomy" id="412690"/>
    <lineage>
        <taxon>Bacteria</taxon>
        <taxon>Bacillati</taxon>
        <taxon>Actinomycetota</taxon>
        <taxon>Actinomycetes</taxon>
        <taxon>Micrococcales</taxon>
        <taxon>Microbacteriaceae</taxon>
        <taxon>Microterricola</taxon>
    </lineage>
</organism>